<name>A0A433RTX0_9BACL</name>
<accession>A0A433RTX0</accession>
<proteinExistence type="predicted"/>
<gene>
    <name evidence="1" type="ORF">QI30_11815</name>
</gene>
<dbReference type="Proteomes" id="UP000288623">
    <property type="component" value="Unassembled WGS sequence"/>
</dbReference>
<sequence>MAAQQDWFTQNLSYEDYKDFQNALHYYTLTHTEFVGHRLLYGVQVLEQGLKGFDYSTLSYADTISKLIEFCTEFEQLMMSSYRAFFSFYRSIYHFHGVDIEIEVEEILRNTDSRFSELSGALFTEKNLNAHSQKLIDLLLQKQEAIRERLLMTMNQLQVLEKVFLAELEHNPATPMPTIEELIAEIFELLATDSYKEIYENAVEVMEMIIPTIPMPSEKTSISILSARIINHADYLAMLLDHIGTNYQAPGSTECIMGRWIVANKDQFLHIEAFRKFIEQHEAFHDAAQDLLQKDSFENSRRMLQESMAFLSASIALIIEIKAREG</sequence>
<comment type="caution">
    <text evidence="1">The sequence shown here is derived from an EMBL/GenBank/DDBJ whole genome shotgun (WGS) entry which is preliminary data.</text>
</comment>
<dbReference type="Gene3D" id="1.20.120.30">
    <property type="entry name" value="Aspartate receptor, ligand-binding domain"/>
    <property type="match status" value="1"/>
</dbReference>
<dbReference type="RefSeq" id="WP_126990907.1">
    <property type="nucleotide sequence ID" value="NZ_JTFC01000031.1"/>
</dbReference>
<evidence type="ECO:0000313" key="2">
    <source>
        <dbReference type="Proteomes" id="UP000288623"/>
    </source>
</evidence>
<protein>
    <submittedName>
        <fullName evidence="1">Uncharacterized protein</fullName>
    </submittedName>
</protein>
<keyword evidence="2" id="KW-1185">Reference proteome</keyword>
<dbReference type="AlphaFoldDB" id="A0A433RTX0"/>
<dbReference type="OrthoDB" id="9816519at2"/>
<dbReference type="EMBL" id="JTFC01000031">
    <property type="protein sequence ID" value="RUS55601.1"/>
    <property type="molecule type" value="Genomic_DNA"/>
</dbReference>
<evidence type="ECO:0000313" key="1">
    <source>
        <dbReference type="EMBL" id="RUS55601.1"/>
    </source>
</evidence>
<reference evidence="1 2" key="1">
    <citation type="submission" date="2014-11" db="EMBL/GenBank/DDBJ databases">
        <title>Genome sequence and analysis of novel Kurthia sp.</title>
        <authorList>
            <person name="Lawson J.N."/>
            <person name="Gonzalez J.E."/>
            <person name="Rinauldi L."/>
            <person name="Xuan Z."/>
            <person name="Firman A."/>
            <person name="Shaddox L."/>
            <person name="Trudeau A."/>
            <person name="Shah S."/>
            <person name="Reiman D."/>
        </authorList>
    </citation>
    <scope>NUCLEOTIDE SEQUENCE [LARGE SCALE GENOMIC DNA]</scope>
    <source>
        <strain evidence="1 2">3B1D</strain>
    </source>
</reference>
<organism evidence="1 2">
    <name type="scientific">Candidatus Kurthia intestinigallinarum</name>
    <dbReference type="NCBI Taxonomy" id="1562256"/>
    <lineage>
        <taxon>Bacteria</taxon>
        <taxon>Bacillati</taxon>
        <taxon>Bacillota</taxon>
        <taxon>Bacilli</taxon>
        <taxon>Bacillales</taxon>
        <taxon>Caryophanaceae</taxon>
        <taxon>Kurthia</taxon>
    </lineage>
</organism>